<dbReference type="InterPro" id="IPR020895">
    <property type="entry name" value="Frataxin_CS"/>
</dbReference>
<comment type="catalytic activity">
    <reaction evidence="12">
        <text>4 Fe(2+) + O2 + 4 H(+) = 4 Fe(3+) + 2 H2O</text>
        <dbReference type="Rhea" id="RHEA:11148"/>
        <dbReference type="ChEBI" id="CHEBI:15377"/>
        <dbReference type="ChEBI" id="CHEBI:15378"/>
        <dbReference type="ChEBI" id="CHEBI:15379"/>
        <dbReference type="ChEBI" id="CHEBI:29033"/>
        <dbReference type="ChEBI" id="CHEBI:29034"/>
        <dbReference type="EC" id="1.16.3.1"/>
    </reaction>
</comment>
<comment type="similarity">
    <text evidence="2">Belongs to the frataxin family.</text>
</comment>
<keyword evidence="10" id="KW-0406">Ion transport</keyword>
<dbReference type="NCBIfam" id="TIGR03421">
    <property type="entry name" value="FeS_CyaY"/>
    <property type="match status" value="1"/>
</dbReference>
<dbReference type="PROSITE" id="PS50810">
    <property type="entry name" value="FRATAXIN_2"/>
    <property type="match status" value="1"/>
</dbReference>
<keyword evidence="4" id="KW-0409">Iron storage</keyword>
<dbReference type="CDD" id="cd00503">
    <property type="entry name" value="Frataxin"/>
    <property type="match status" value="1"/>
</dbReference>
<dbReference type="InterPro" id="IPR002908">
    <property type="entry name" value="Frataxin/CyaY"/>
</dbReference>
<evidence type="ECO:0000256" key="9">
    <source>
        <dbReference type="ARBA" id="ARBA00023004"/>
    </source>
</evidence>
<evidence type="ECO:0000313" key="14">
    <source>
        <dbReference type="Proteomes" id="UP000076727"/>
    </source>
</evidence>
<dbReference type="GO" id="GO:0016226">
    <property type="term" value="P:iron-sulfur cluster assembly"/>
    <property type="evidence" value="ECO:0007669"/>
    <property type="project" value="InterPro"/>
</dbReference>
<dbReference type="OrthoDB" id="1897642at2759"/>
<evidence type="ECO:0000256" key="5">
    <source>
        <dbReference type="ARBA" id="ARBA00022448"/>
    </source>
</evidence>
<dbReference type="GO" id="GO:0034986">
    <property type="term" value="F:iron chaperone activity"/>
    <property type="evidence" value="ECO:0007669"/>
    <property type="project" value="TreeGrafter"/>
</dbReference>
<dbReference type="SUPFAM" id="SSF55387">
    <property type="entry name" value="Frataxin/Nqo15-like"/>
    <property type="match status" value="1"/>
</dbReference>
<dbReference type="EC" id="1.16.3.1" evidence="3"/>
<dbReference type="EMBL" id="KV429032">
    <property type="protein sequence ID" value="KZT74820.1"/>
    <property type="molecule type" value="Genomic_DNA"/>
</dbReference>
<organism evidence="13 14">
    <name type="scientific">Daedalea quercina L-15889</name>
    <dbReference type="NCBI Taxonomy" id="1314783"/>
    <lineage>
        <taxon>Eukaryota</taxon>
        <taxon>Fungi</taxon>
        <taxon>Dikarya</taxon>
        <taxon>Basidiomycota</taxon>
        <taxon>Agaricomycotina</taxon>
        <taxon>Agaricomycetes</taxon>
        <taxon>Polyporales</taxon>
        <taxon>Fomitopsis</taxon>
    </lineage>
</organism>
<dbReference type="GO" id="GO:0008198">
    <property type="term" value="F:ferrous iron binding"/>
    <property type="evidence" value="ECO:0007669"/>
    <property type="project" value="TreeGrafter"/>
</dbReference>
<dbReference type="Proteomes" id="UP000076727">
    <property type="component" value="Unassembled WGS sequence"/>
</dbReference>
<evidence type="ECO:0000256" key="7">
    <source>
        <dbReference type="ARBA" id="ARBA00022946"/>
    </source>
</evidence>
<gene>
    <name evidence="13" type="ORF">DAEQUDRAFT_8292</name>
</gene>
<dbReference type="STRING" id="1314783.A0A165UF58"/>
<keyword evidence="6" id="KW-0410">Iron transport</keyword>
<dbReference type="Pfam" id="PF01491">
    <property type="entry name" value="Frataxin_Cyay"/>
    <property type="match status" value="1"/>
</dbReference>
<reference evidence="13 14" key="1">
    <citation type="journal article" date="2016" name="Mol. Biol. Evol.">
        <title>Comparative Genomics of Early-Diverging Mushroom-Forming Fungi Provides Insights into the Origins of Lignocellulose Decay Capabilities.</title>
        <authorList>
            <person name="Nagy L.G."/>
            <person name="Riley R."/>
            <person name="Tritt A."/>
            <person name="Adam C."/>
            <person name="Daum C."/>
            <person name="Floudas D."/>
            <person name="Sun H."/>
            <person name="Yadav J.S."/>
            <person name="Pangilinan J."/>
            <person name="Larsson K.H."/>
            <person name="Matsuura K."/>
            <person name="Barry K."/>
            <person name="Labutti K."/>
            <person name="Kuo R."/>
            <person name="Ohm R.A."/>
            <person name="Bhattacharya S.S."/>
            <person name="Shirouzu T."/>
            <person name="Yoshinaga Y."/>
            <person name="Martin F.M."/>
            <person name="Grigoriev I.V."/>
            <person name="Hibbett D.S."/>
        </authorList>
    </citation>
    <scope>NUCLEOTIDE SEQUENCE [LARGE SCALE GENOMIC DNA]</scope>
    <source>
        <strain evidence="13 14">L-15889</strain>
    </source>
</reference>
<dbReference type="SMART" id="SM01219">
    <property type="entry name" value="Frataxin_Cyay"/>
    <property type="match status" value="1"/>
</dbReference>
<evidence type="ECO:0000256" key="3">
    <source>
        <dbReference type="ARBA" id="ARBA00013107"/>
    </source>
</evidence>
<dbReference type="NCBIfam" id="TIGR03422">
    <property type="entry name" value="mito_frataxin"/>
    <property type="match status" value="1"/>
</dbReference>
<evidence type="ECO:0000256" key="4">
    <source>
        <dbReference type="ARBA" id="ARBA00022434"/>
    </source>
</evidence>
<keyword evidence="14" id="KW-1185">Reference proteome</keyword>
<comment type="subcellular location">
    <subcellularLocation>
        <location evidence="1">Mitochondrion</location>
    </subcellularLocation>
</comment>
<dbReference type="PANTHER" id="PTHR16821">
    <property type="entry name" value="FRATAXIN"/>
    <property type="match status" value="1"/>
</dbReference>
<evidence type="ECO:0000256" key="1">
    <source>
        <dbReference type="ARBA" id="ARBA00004173"/>
    </source>
</evidence>
<accession>A0A165UF58</accession>
<keyword evidence="8" id="KW-0560">Oxidoreductase</keyword>
<dbReference type="InterPro" id="IPR017789">
    <property type="entry name" value="Frataxin"/>
</dbReference>
<protein>
    <recommendedName>
        <fullName evidence="3">ferroxidase</fullName>
        <ecNumber evidence="3">1.16.3.1</ecNumber>
    </recommendedName>
</protein>
<dbReference type="GO" id="GO:0051537">
    <property type="term" value="F:2 iron, 2 sulfur cluster binding"/>
    <property type="evidence" value="ECO:0007669"/>
    <property type="project" value="TreeGrafter"/>
</dbReference>
<dbReference type="AlphaFoldDB" id="A0A165UF58"/>
<evidence type="ECO:0000313" key="13">
    <source>
        <dbReference type="EMBL" id="KZT74820.1"/>
    </source>
</evidence>
<dbReference type="GO" id="GO:0004322">
    <property type="term" value="F:ferroxidase activity"/>
    <property type="evidence" value="ECO:0007669"/>
    <property type="project" value="UniProtKB-EC"/>
</dbReference>
<dbReference type="PROSITE" id="PS01344">
    <property type="entry name" value="FRATAXIN_1"/>
    <property type="match status" value="1"/>
</dbReference>
<dbReference type="GO" id="GO:0006826">
    <property type="term" value="P:iron ion transport"/>
    <property type="evidence" value="ECO:0007669"/>
    <property type="project" value="UniProtKB-KW"/>
</dbReference>
<keyword evidence="9" id="KW-0408">Iron</keyword>
<dbReference type="GO" id="GO:0008199">
    <property type="term" value="F:ferric iron binding"/>
    <property type="evidence" value="ECO:0007669"/>
    <property type="project" value="InterPro"/>
</dbReference>
<evidence type="ECO:0000256" key="8">
    <source>
        <dbReference type="ARBA" id="ARBA00023002"/>
    </source>
</evidence>
<evidence type="ECO:0000256" key="11">
    <source>
        <dbReference type="ARBA" id="ARBA00023128"/>
    </source>
</evidence>
<evidence type="ECO:0000256" key="12">
    <source>
        <dbReference type="ARBA" id="ARBA00047990"/>
    </source>
</evidence>
<dbReference type="PANTHER" id="PTHR16821:SF2">
    <property type="entry name" value="FRATAXIN, MITOCHONDRIAL"/>
    <property type="match status" value="1"/>
</dbReference>
<evidence type="ECO:0000256" key="6">
    <source>
        <dbReference type="ARBA" id="ARBA00022496"/>
    </source>
</evidence>
<dbReference type="GO" id="GO:0006879">
    <property type="term" value="P:intracellular iron ion homeostasis"/>
    <property type="evidence" value="ECO:0007669"/>
    <property type="project" value="UniProtKB-KW"/>
</dbReference>
<evidence type="ECO:0000256" key="2">
    <source>
        <dbReference type="ARBA" id="ARBA00008183"/>
    </source>
</evidence>
<dbReference type="GO" id="GO:0005739">
    <property type="term" value="C:mitochondrion"/>
    <property type="evidence" value="ECO:0007669"/>
    <property type="project" value="UniProtKB-SubCell"/>
</dbReference>
<keyword evidence="7" id="KW-0809">Transit peptide</keyword>
<sequence length="193" mass="21494">MMLARNSVDIARKCIAGQARQASTTASTSRSVLRLATAARQTAQRFNLPPLPLPLRQCRNYATPPPQVVHSELPIEKYHAYSDATMDQMLESLEALLDDIADPNYEVEYSSGVLTLKLGEKGTYVINKQPPNKQIWLSSPFSGPKRYDYSESVDDWVYNRDNRTLSDLLDKELSTALGHEITLGISGVSHLEA</sequence>
<dbReference type="InterPro" id="IPR036524">
    <property type="entry name" value="Frataxin/CyaY_sf"/>
</dbReference>
<proteinExistence type="inferred from homology"/>
<name>A0A165UF58_9APHY</name>
<dbReference type="Gene3D" id="3.30.920.10">
    <property type="entry name" value="Frataxin/CyaY"/>
    <property type="match status" value="1"/>
</dbReference>
<evidence type="ECO:0000256" key="10">
    <source>
        <dbReference type="ARBA" id="ARBA00023065"/>
    </source>
</evidence>
<keyword evidence="11" id="KW-0496">Mitochondrion</keyword>
<dbReference type="PRINTS" id="PR00904">
    <property type="entry name" value="FRATAXIN"/>
</dbReference>
<keyword evidence="5" id="KW-0813">Transport</keyword>